<dbReference type="InterPro" id="IPR014284">
    <property type="entry name" value="RNA_pol_sigma-70_dom"/>
</dbReference>
<dbReference type="Proteomes" id="UP000308697">
    <property type="component" value="Unassembled WGS sequence"/>
</dbReference>
<feature type="domain" description="RNA polymerase sigma-70 region 2" evidence="7">
    <location>
        <begin position="45"/>
        <end position="113"/>
    </location>
</feature>
<comment type="similarity">
    <text evidence="1">Belongs to the sigma-70 factor family. ECF subfamily.</text>
</comment>
<dbReference type="PROSITE" id="PS50231">
    <property type="entry name" value="RICIN_B_LECTIN"/>
    <property type="match status" value="1"/>
</dbReference>
<accession>A0A4V5MJJ6</accession>
<evidence type="ECO:0000256" key="5">
    <source>
        <dbReference type="ARBA" id="ARBA00023163"/>
    </source>
</evidence>
<dbReference type="InterPro" id="IPR013324">
    <property type="entry name" value="RNA_pol_sigma_r3/r4-like"/>
</dbReference>
<dbReference type="InterPro" id="IPR041916">
    <property type="entry name" value="Anti_sigma_zinc_sf"/>
</dbReference>
<reference evidence="8 9" key="1">
    <citation type="submission" date="2019-04" db="EMBL/GenBank/DDBJ databases">
        <title>Streptomyces piniterrae sp. nov., a heliquinomycin-producing actinomycete isolated from rhizosphere soil of Pinus yunnanensis.</title>
        <authorList>
            <person name="Zhuang X."/>
            <person name="Zhao J."/>
        </authorList>
    </citation>
    <scope>NUCLEOTIDE SEQUENCE [LARGE SCALE GENOMIC DNA]</scope>
    <source>
        <strain evidence="9">jys28</strain>
    </source>
</reference>
<feature type="region of interest" description="Disordered" evidence="6">
    <location>
        <begin position="355"/>
        <end position="407"/>
    </location>
</feature>
<dbReference type="Gene3D" id="1.10.1740.10">
    <property type="match status" value="1"/>
</dbReference>
<evidence type="ECO:0000256" key="1">
    <source>
        <dbReference type="ARBA" id="ARBA00010641"/>
    </source>
</evidence>
<comment type="caution">
    <text evidence="8">The sequence shown here is derived from an EMBL/GenBank/DDBJ whole genome shotgun (WGS) entry which is preliminary data.</text>
</comment>
<feature type="region of interest" description="Disordered" evidence="6">
    <location>
        <begin position="1"/>
        <end position="23"/>
    </location>
</feature>
<sequence length="562" mass="60699">MDHNADPPTGRRDCRVPENPAIPPSDAELIAEIRKSESDAPVDELYRRHRSAVLAYARAYCRDLHTAEDLTSEAFVRTLQAVRTGGGPEAAWRPYLLTIVRRTAADWAGTARRTELSPDFEQWLAHVPDTPETESGEERMLRLEENSLILRAFRSLPERWQTVLWHTAVEEEQLSKVGVLLGMSASAVGSLASRAREGLREAYLAVHAENGSDSDECRHYSSLLGAAVRRVGRRTNKDLEGHLAACERCRTALAELTRLNERLPSALPAGVLLWGASAYVAARLAGAAGAHAGTATAFRAADGAVPFDHGTGWWATGSPFYSGAVAGSVVVALGIAVLVVPMPFGDKGRVPVLSPPPRAESLPPTVAKTPTSTPTVTPSPTRSPSPRPAEPPPTVLKVPEPSPTEAVLGSARWSGRLRSAQYGGMCMEPAGRAVVQTSCRDGGDQVWQLVSFRQAQHAGWLRSAATGKCIDYTGPVESTGTAQQIRPTMEPCRPSGKGQVFDFAGRGDGSYYVKTRRGGAWDRMQLGMEQWASGAQPAEGTPVVVTYNYYDEAALRYRPDYP</sequence>
<dbReference type="EMBL" id="SUMB01000009">
    <property type="protein sequence ID" value="TJZ49448.1"/>
    <property type="molecule type" value="Genomic_DNA"/>
</dbReference>
<feature type="compositionally biased region" description="Pro residues" evidence="6">
    <location>
        <begin position="381"/>
        <end position="394"/>
    </location>
</feature>
<feature type="compositionally biased region" description="Basic and acidic residues" evidence="6">
    <location>
        <begin position="1"/>
        <end position="16"/>
    </location>
</feature>
<evidence type="ECO:0000256" key="6">
    <source>
        <dbReference type="SAM" id="MobiDB-lite"/>
    </source>
</evidence>
<proteinExistence type="inferred from homology"/>
<keyword evidence="9" id="KW-1185">Reference proteome</keyword>
<evidence type="ECO:0000313" key="8">
    <source>
        <dbReference type="EMBL" id="TJZ49448.1"/>
    </source>
</evidence>
<dbReference type="AlphaFoldDB" id="A0A4V5MJJ6"/>
<dbReference type="SUPFAM" id="SSF50370">
    <property type="entry name" value="Ricin B-like lectins"/>
    <property type="match status" value="1"/>
</dbReference>
<dbReference type="OrthoDB" id="4990598at2"/>
<protein>
    <submittedName>
        <fullName evidence="8">Sigma-70 family RNA polymerase sigma factor</fullName>
    </submittedName>
</protein>
<dbReference type="GO" id="GO:0016987">
    <property type="term" value="F:sigma factor activity"/>
    <property type="evidence" value="ECO:0007669"/>
    <property type="project" value="UniProtKB-KW"/>
</dbReference>
<dbReference type="InterPro" id="IPR007627">
    <property type="entry name" value="RNA_pol_sigma70_r2"/>
</dbReference>
<keyword evidence="3" id="KW-0731">Sigma factor</keyword>
<dbReference type="Pfam" id="PF04542">
    <property type="entry name" value="Sigma70_r2"/>
    <property type="match status" value="1"/>
</dbReference>
<evidence type="ECO:0000256" key="2">
    <source>
        <dbReference type="ARBA" id="ARBA00023015"/>
    </source>
</evidence>
<dbReference type="GO" id="GO:0003677">
    <property type="term" value="F:DNA binding"/>
    <property type="evidence" value="ECO:0007669"/>
    <property type="project" value="UniProtKB-KW"/>
</dbReference>
<dbReference type="PANTHER" id="PTHR43133">
    <property type="entry name" value="RNA POLYMERASE ECF-TYPE SIGMA FACTO"/>
    <property type="match status" value="1"/>
</dbReference>
<dbReference type="InterPro" id="IPR013325">
    <property type="entry name" value="RNA_pol_sigma_r2"/>
</dbReference>
<dbReference type="CDD" id="cd00161">
    <property type="entry name" value="beta-trefoil_Ricin-like"/>
    <property type="match status" value="1"/>
</dbReference>
<dbReference type="Gene3D" id="1.10.10.10">
    <property type="entry name" value="Winged helix-like DNA-binding domain superfamily/Winged helix DNA-binding domain"/>
    <property type="match status" value="1"/>
</dbReference>
<keyword evidence="5" id="KW-0804">Transcription</keyword>
<dbReference type="PANTHER" id="PTHR43133:SF8">
    <property type="entry name" value="RNA POLYMERASE SIGMA FACTOR HI_1459-RELATED"/>
    <property type="match status" value="1"/>
</dbReference>
<evidence type="ECO:0000259" key="7">
    <source>
        <dbReference type="Pfam" id="PF04542"/>
    </source>
</evidence>
<gene>
    <name evidence="8" type="ORF">FCH28_24330</name>
</gene>
<dbReference type="SUPFAM" id="SSF88659">
    <property type="entry name" value="Sigma3 and sigma4 domains of RNA polymerase sigma factors"/>
    <property type="match status" value="1"/>
</dbReference>
<dbReference type="NCBIfam" id="TIGR02937">
    <property type="entry name" value="sigma70-ECF"/>
    <property type="match status" value="1"/>
</dbReference>
<dbReference type="InterPro" id="IPR039425">
    <property type="entry name" value="RNA_pol_sigma-70-like"/>
</dbReference>
<dbReference type="Gene3D" id="2.80.10.50">
    <property type="match status" value="1"/>
</dbReference>
<feature type="compositionally biased region" description="Low complexity" evidence="6">
    <location>
        <begin position="363"/>
        <end position="380"/>
    </location>
</feature>
<evidence type="ECO:0000256" key="3">
    <source>
        <dbReference type="ARBA" id="ARBA00023082"/>
    </source>
</evidence>
<keyword evidence="2" id="KW-0805">Transcription regulation</keyword>
<dbReference type="GO" id="GO:0006352">
    <property type="term" value="P:DNA-templated transcription initiation"/>
    <property type="evidence" value="ECO:0007669"/>
    <property type="project" value="InterPro"/>
</dbReference>
<evidence type="ECO:0000256" key="4">
    <source>
        <dbReference type="ARBA" id="ARBA00023125"/>
    </source>
</evidence>
<dbReference type="SUPFAM" id="SSF88946">
    <property type="entry name" value="Sigma2 domain of RNA polymerase sigma factors"/>
    <property type="match status" value="1"/>
</dbReference>
<evidence type="ECO:0000313" key="9">
    <source>
        <dbReference type="Proteomes" id="UP000308697"/>
    </source>
</evidence>
<dbReference type="Gene3D" id="1.10.10.1320">
    <property type="entry name" value="Anti-sigma factor, zinc-finger domain"/>
    <property type="match status" value="1"/>
</dbReference>
<dbReference type="InterPro" id="IPR035992">
    <property type="entry name" value="Ricin_B-like_lectins"/>
</dbReference>
<name>A0A4V5MJJ6_9ACTN</name>
<keyword evidence="4" id="KW-0238">DNA-binding</keyword>
<organism evidence="8 9">
    <name type="scientific">Streptomyces piniterrae</name>
    <dbReference type="NCBI Taxonomy" id="2571125"/>
    <lineage>
        <taxon>Bacteria</taxon>
        <taxon>Bacillati</taxon>
        <taxon>Actinomycetota</taxon>
        <taxon>Actinomycetes</taxon>
        <taxon>Kitasatosporales</taxon>
        <taxon>Streptomycetaceae</taxon>
        <taxon>Streptomyces</taxon>
    </lineage>
</organism>
<dbReference type="InterPro" id="IPR036388">
    <property type="entry name" value="WH-like_DNA-bd_sf"/>
</dbReference>